<dbReference type="RefSeq" id="WP_116978880.1">
    <property type="nucleotide sequence ID" value="NZ_QPMM01000019.1"/>
</dbReference>
<evidence type="ECO:0000256" key="1">
    <source>
        <dbReference type="SAM" id="SignalP"/>
    </source>
</evidence>
<sequence>MKKNVLALSLQIIFVFLLSSCAKEIVSDYPLSLNPGPNGTTTTPNQPADSKYEFVAVNGACSNATVEGIFTEGKAVTETNFLLVTVYVTKTGPWSMTTPVANGVSFSGQGTFTATGLQSIKLPATGTPVKPQVTTVAMTASNGNCSVNFTVEDSAPTNIADDFHFKFIIDGKTYEQLATNTSGYTCGASSNSTTVGVFSSAIYNTANPFGDKTKVFMVDIGLMPNAQTASTDQFKSFFTTTNHPIAESAAATTGVIITMSDVDNTIWTSATAQSNTSFKVLSAEPLNLTGIYYLKVKMIFTCKFVNLGTGAVKEVKNGEATMLFVKP</sequence>
<keyword evidence="1" id="KW-0732">Signal</keyword>
<dbReference type="EMBL" id="QPMM01000019">
    <property type="protein sequence ID" value="RFS18793.1"/>
    <property type="molecule type" value="Genomic_DNA"/>
</dbReference>
<dbReference type="PROSITE" id="PS51257">
    <property type="entry name" value="PROKAR_LIPOPROTEIN"/>
    <property type="match status" value="1"/>
</dbReference>
<feature type="signal peptide" evidence="1">
    <location>
        <begin position="1"/>
        <end position="22"/>
    </location>
</feature>
<evidence type="ECO:0000313" key="3">
    <source>
        <dbReference type="Proteomes" id="UP000260644"/>
    </source>
</evidence>
<evidence type="ECO:0008006" key="4">
    <source>
        <dbReference type="Google" id="ProtNLM"/>
    </source>
</evidence>
<evidence type="ECO:0000313" key="2">
    <source>
        <dbReference type="EMBL" id="RFS18793.1"/>
    </source>
</evidence>
<dbReference type="Proteomes" id="UP000260644">
    <property type="component" value="Unassembled WGS sequence"/>
</dbReference>
<feature type="chain" id="PRO_5017601768" description="Lipoprotein" evidence="1">
    <location>
        <begin position="23"/>
        <end position="327"/>
    </location>
</feature>
<comment type="caution">
    <text evidence="2">The sequence shown here is derived from an EMBL/GenBank/DDBJ whole genome shotgun (WGS) entry which is preliminary data.</text>
</comment>
<organism evidence="2 3">
    <name type="scientific">Chitinophaga silvatica</name>
    <dbReference type="NCBI Taxonomy" id="2282649"/>
    <lineage>
        <taxon>Bacteria</taxon>
        <taxon>Pseudomonadati</taxon>
        <taxon>Bacteroidota</taxon>
        <taxon>Chitinophagia</taxon>
        <taxon>Chitinophagales</taxon>
        <taxon>Chitinophagaceae</taxon>
        <taxon>Chitinophaga</taxon>
    </lineage>
</organism>
<proteinExistence type="predicted"/>
<gene>
    <name evidence="2" type="ORF">DVR12_26710</name>
</gene>
<protein>
    <recommendedName>
        <fullName evidence="4">Lipoprotein</fullName>
    </recommendedName>
</protein>
<dbReference type="AlphaFoldDB" id="A0A3E1Y2B2"/>
<keyword evidence="3" id="KW-1185">Reference proteome</keyword>
<name>A0A3E1Y2B2_9BACT</name>
<dbReference type="OrthoDB" id="661657at2"/>
<reference evidence="2 3" key="1">
    <citation type="submission" date="2018-07" db="EMBL/GenBank/DDBJ databases">
        <title>Chitinophaga K2CV101002-2 sp. nov., isolated from a monsoon evergreen broad-leaved forest soil.</title>
        <authorList>
            <person name="Lv Y."/>
        </authorList>
    </citation>
    <scope>NUCLEOTIDE SEQUENCE [LARGE SCALE GENOMIC DNA]</scope>
    <source>
        <strain evidence="2 3">GDMCC 1.1288</strain>
    </source>
</reference>
<accession>A0A3E1Y2B2</accession>